<evidence type="ECO:0000256" key="1">
    <source>
        <dbReference type="SAM" id="MobiDB-lite"/>
    </source>
</evidence>
<reference evidence="2" key="1">
    <citation type="submission" date="2023-02" db="EMBL/GenBank/DDBJ databases">
        <title>Colletotrichum kahawae CIFC_Que2 genome sequencing and assembly.</title>
        <authorList>
            <person name="Baroncelli R."/>
        </authorList>
    </citation>
    <scope>NUCLEOTIDE SEQUENCE</scope>
    <source>
        <strain evidence="2">CIFC_Que2</strain>
    </source>
</reference>
<proteinExistence type="predicted"/>
<evidence type="ECO:0000313" key="2">
    <source>
        <dbReference type="EMBL" id="KAK2763394.1"/>
    </source>
</evidence>
<comment type="caution">
    <text evidence="2">The sequence shown here is derived from an EMBL/GenBank/DDBJ whole genome shotgun (WGS) entry which is preliminary data.</text>
</comment>
<evidence type="ECO:0000313" key="3">
    <source>
        <dbReference type="Proteomes" id="UP001281614"/>
    </source>
</evidence>
<feature type="region of interest" description="Disordered" evidence="1">
    <location>
        <begin position="33"/>
        <end position="61"/>
    </location>
</feature>
<dbReference type="EMBL" id="VYYT01000146">
    <property type="protein sequence ID" value="KAK2763394.1"/>
    <property type="molecule type" value="Genomic_DNA"/>
</dbReference>
<feature type="region of interest" description="Disordered" evidence="1">
    <location>
        <begin position="73"/>
        <end position="120"/>
    </location>
</feature>
<organism evidence="2 3">
    <name type="scientific">Colletotrichum kahawae</name>
    <name type="common">Coffee berry disease fungus</name>
    <dbReference type="NCBI Taxonomy" id="34407"/>
    <lineage>
        <taxon>Eukaryota</taxon>
        <taxon>Fungi</taxon>
        <taxon>Dikarya</taxon>
        <taxon>Ascomycota</taxon>
        <taxon>Pezizomycotina</taxon>
        <taxon>Sordariomycetes</taxon>
        <taxon>Hypocreomycetidae</taxon>
        <taxon>Glomerellales</taxon>
        <taxon>Glomerellaceae</taxon>
        <taxon>Colletotrichum</taxon>
        <taxon>Colletotrichum gloeosporioides species complex</taxon>
    </lineage>
</organism>
<sequence length="481" mass="53046">MLRRCGYVQRVAADAELRNSFARPLTDQVLTEEYDSGYESGPGSEDGWVDGGETEGGAESAVEETIIFSSEEEAEALGNPNANEIPKESIHRVTKTKTSTRSTSTSSSSCPTGAPPSCDGDCKPTSAKIEDPKATSLVDWACSEGKTAGCSCFPSVVTHVTISDISFNQAVLLALDNIEEEPQQPPQPQITIECPGELTNVPSNFFLDNTSKVFCEAVMRDTSVPQGPTPYDINGNEKPRLKAALVAQQHVRSGLMRRTPPEKIENYQDYTIFLSFLPLDDECQVDDKDVCRNAWDKLVKSNCGSNHSSAGDRMFRKASIDVGCGKFPWEVEKMAEPAPKPSLGKRECHDWYKHGDVHDYVQESWSVLGCKKHAKDKKMKEGDEDIYWHPLPGYEPGNFRITWINGCKAASEQSAEFPIEDDKSITCASIMRENYLSCMFCTVSIVIITLYANETTLTGNNRGTGGQIDAGCLRYNFYPDK</sequence>
<name>A0AAD9YFK0_COLKA</name>
<protein>
    <submittedName>
        <fullName evidence="2">Uncharacterized protein</fullName>
    </submittedName>
</protein>
<feature type="compositionally biased region" description="Low complexity" evidence="1">
    <location>
        <begin position="96"/>
        <end position="109"/>
    </location>
</feature>
<accession>A0AAD9YFK0</accession>
<dbReference type="AlphaFoldDB" id="A0AAD9YFK0"/>
<keyword evidence="3" id="KW-1185">Reference proteome</keyword>
<gene>
    <name evidence="2" type="ORF">CKAH01_04988</name>
</gene>
<dbReference type="Proteomes" id="UP001281614">
    <property type="component" value="Unassembled WGS sequence"/>
</dbReference>